<evidence type="ECO:0000256" key="2">
    <source>
        <dbReference type="ARBA" id="ARBA00008143"/>
    </source>
</evidence>
<keyword evidence="8 11" id="KW-0472">Membrane</keyword>
<evidence type="ECO:0000256" key="3">
    <source>
        <dbReference type="ARBA" id="ARBA00022448"/>
    </source>
</evidence>
<feature type="domain" description="TonB-dependent receptor plug" evidence="14">
    <location>
        <begin position="42"/>
        <end position="149"/>
    </location>
</feature>
<dbReference type="InterPro" id="IPR012910">
    <property type="entry name" value="Plug_dom"/>
</dbReference>
<dbReference type="InterPro" id="IPR039426">
    <property type="entry name" value="TonB-dep_rcpt-like"/>
</dbReference>
<evidence type="ECO:0000313" key="15">
    <source>
        <dbReference type="EMBL" id="NHO67032.1"/>
    </source>
</evidence>
<dbReference type="PROSITE" id="PS52016">
    <property type="entry name" value="TONB_DEPENDENT_REC_3"/>
    <property type="match status" value="1"/>
</dbReference>
<dbReference type="Pfam" id="PF00593">
    <property type="entry name" value="TonB_dep_Rec_b-barrel"/>
    <property type="match status" value="1"/>
</dbReference>
<evidence type="ECO:0000256" key="9">
    <source>
        <dbReference type="ARBA" id="ARBA00023170"/>
    </source>
</evidence>
<sequence length="647" mass="73315">MNSHVVQAEEVVQTFDSLAELSLEELLEIEVFTAANLFPTRVSKAPGTVYSFTAADFRRFGVRRVDELLQYVPGIQLNQHRKRHQSVWARGMVQRYNDKFVLLIDGVRQQQLYYGHFSLGDQYPLEQIEKVEVILGPVSSLYGAHAFSGLISIKTKELSASNQVTTSFELGTHDRQKVTALFNSPRVQGFASYLDQDAPFRKDRLSFIGGETFQPLDEEYQSLYLKAQLAPGLLAKVDYSHSETPFLFIPATQNAFVDSENWSVAVNYVTGELDRGRLEASAYYQQEEVREFERVNPGGALGYEEYQNATMAGTSLTGLKRWGNHTAALGASWRYEEAEETDYTRWFDFRQGLYASPLTGDLLSQPGIANEDFAVFIQDVWTINESLSLTAGIRYDDFEQFDSYVNYRVAVNYSPVGVHSWKLMYGTAIRTPTLREYLKVLENTTFVPPIPEAESIKSLELGYYLNTDRVKSAVTVYHNTLEDFIYEMPTPNNADEYFFNAKERFHLYGAEGLVDVAVADDLSIRLTAAYVDSSDLGAYSELPYIANWSGSVTTNYQLTPRHSLGLSLVFNSDRWDANGFTTDDSDGYVWANLYLNGELTPNLSYRLGVDNLLDEQVHDPAADFGGQYNTEKARRQVWLQFTWTPAL</sequence>
<keyword evidence="7 12" id="KW-0798">TonB box</keyword>
<keyword evidence="6" id="KW-0732">Signal</keyword>
<dbReference type="GO" id="GO:0015344">
    <property type="term" value="F:siderophore uptake transmembrane transporter activity"/>
    <property type="evidence" value="ECO:0007669"/>
    <property type="project" value="TreeGrafter"/>
</dbReference>
<evidence type="ECO:0000256" key="11">
    <source>
        <dbReference type="PROSITE-ProRule" id="PRU01360"/>
    </source>
</evidence>
<evidence type="ECO:0000256" key="7">
    <source>
        <dbReference type="ARBA" id="ARBA00023077"/>
    </source>
</evidence>
<protein>
    <submittedName>
        <fullName evidence="15">TonB-dependent receptor</fullName>
    </submittedName>
</protein>
<evidence type="ECO:0000256" key="1">
    <source>
        <dbReference type="ARBA" id="ARBA00004571"/>
    </source>
</evidence>
<evidence type="ECO:0000259" key="13">
    <source>
        <dbReference type="Pfam" id="PF00593"/>
    </source>
</evidence>
<dbReference type="Pfam" id="PF07715">
    <property type="entry name" value="Plug"/>
    <property type="match status" value="1"/>
</dbReference>
<dbReference type="InterPro" id="IPR037066">
    <property type="entry name" value="Plug_dom_sf"/>
</dbReference>
<dbReference type="GO" id="GO:0009279">
    <property type="term" value="C:cell outer membrane"/>
    <property type="evidence" value="ECO:0007669"/>
    <property type="project" value="UniProtKB-SubCell"/>
</dbReference>
<keyword evidence="9 15" id="KW-0675">Receptor</keyword>
<evidence type="ECO:0000256" key="6">
    <source>
        <dbReference type="ARBA" id="ARBA00022729"/>
    </source>
</evidence>
<dbReference type="PANTHER" id="PTHR30069">
    <property type="entry name" value="TONB-DEPENDENT OUTER MEMBRANE RECEPTOR"/>
    <property type="match status" value="1"/>
</dbReference>
<organism evidence="15 16">
    <name type="scientific">Pseudomaricurvus hydrocarbonicus</name>
    <dbReference type="NCBI Taxonomy" id="1470433"/>
    <lineage>
        <taxon>Bacteria</taxon>
        <taxon>Pseudomonadati</taxon>
        <taxon>Pseudomonadota</taxon>
        <taxon>Gammaproteobacteria</taxon>
        <taxon>Cellvibrionales</taxon>
        <taxon>Cellvibrionaceae</taxon>
        <taxon>Pseudomaricurvus</taxon>
    </lineage>
</organism>
<dbReference type="GO" id="GO:0044718">
    <property type="term" value="P:siderophore transmembrane transport"/>
    <property type="evidence" value="ECO:0007669"/>
    <property type="project" value="TreeGrafter"/>
</dbReference>
<dbReference type="Gene3D" id="2.40.170.20">
    <property type="entry name" value="TonB-dependent receptor, beta-barrel domain"/>
    <property type="match status" value="1"/>
</dbReference>
<proteinExistence type="inferred from homology"/>
<dbReference type="InterPro" id="IPR000531">
    <property type="entry name" value="Beta-barrel_TonB"/>
</dbReference>
<dbReference type="Gene3D" id="2.170.130.10">
    <property type="entry name" value="TonB-dependent receptor, plug domain"/>
    <property type="match status" value="1"/>
</dbReference>
<evidence type="ECO:0000256" key="4">
    <source>
        <dbReference type="ARBA" id="ARBA00022452"/>
    </source>
</evidence>
<keyword evidence="16" id="KW-1185">Reference proteome</keyword>
<reference evidence="15" key="1">
    <citation type="submission" date="2020-03" db="EMBL/GenBank/DDBJ databases">
        <authorList>
            <person name="Guo F."/>
        </authorList>
    </citation>
    <scope>NUCLEOTIDE SEQUENCE</scope>
    <source>
        <strain evidence="15">JCM 30134</strain>
    </source>
</reference>
<gene>
    <name evidence="15" type="ORF">G8770_15885</name>
</gene>
<name>A0A9E5MMN5_9GAMM</name>
<dbReference type="PANTHER" id="PTHR30069:SF29">
    <property type="entry name" value="HEMOGLOBIN AND HEMOGLOBIN-HAPTOGLOBIN-BINDING PROTEIN 1-RELATED"/>
    <property type="match status" value="1"/>
</dbReference>
<dbReference type="SUPFAM" id="SSF56935">
    <property type="entry name" value="Porins"/>
    <property type="match status" value="1"/>
</dbReference>
<dbReference type="Proteomes" id="UP000787472">
    <property type="component" value="Unassembled WGS sequence"/>
</dbReference>
<evidence type="ECO:0000256" key="12">
    <source>
        <dbReference type="RuleBase" id="RU003357"/>
    </source>
</evidence>
<dbReference type="InterPro" id="IPR036942">
    <property type="entry name" value="Beta-barrel_TonB_sf"/>
</dbReference>
<dbReference type="EMBL" id="JAAONZ010000013">
    <property type="protein sequence ID" value="NHO67032.1"/>
    <property type="molecule type" value="Genomic_DNA"/>
</dbReference>
<comment type="subcellular location">
    <subcellularLocation>
        <location evidence="1 11">Cell outer membrane</location>
        <topology evidence="1 11">Multi-pass membrane protein</topology>
    </subcellularLocation>
</comment>
<keyword evidence="10 11" id="KW-0998">Cell outer membrane</keyword>
<keyword evidence="5 11" id="KW-0812">Transmembrane</keyword>
<evidence type="ECO:0000256" key="5">
    <source>
        <dbReference type="ARBA" id="ARBA00022692"/>
    </source>
</evidence>
<keyword evidence="4 11" id="KW-1134">Transmembrane beta strand</keyword>
<feature type="domain" description="TonB-dependent receptor-like beta-barrel" evidence="13">
    <location>
        <begin position="250"/>
        <end position="612"/>
    </location>
</feature>
<comment type="similarity">
    <text evidence="2">Belongs to the TonB-dependent receptor family. Hemoglobin/haptoglobin binding protein subfamily.</text>
</comment>
<dbReference type="RefSeq" id="WP_167188955.1">
    <property type="nucleotide sequence ID" value="NZ_JAAONZ010000013.1"/>
</dbReference>
<evidence type="ECO:0000256" key="8">
    <source>
        <dbReference type="ARBA" id="ARBA00023136"/>
    </source>
</evidence>
<comment type="caution">
    <text evidence="15">The sequence shown here is derived from an EMBL/GenBank/DDBJ whole genome shotgun (WGS) entry which is preliminary data.</text>
</comment>
<evidence type="ECO:0000256" key="10">
    <source>
        <dbReference type="ARBA" id="ARBA00023237"/>
    </source>
</evidence>
<keyword evidence="3 11" id="KW-0813">Transport</keyword>
<dbReference type="AlphaFoldDB" id="A0A9E5MMN5"/>
<accession>A0A9E5MMN5</accession>
<evidence type="ECO:0000313" key="16">
    <source>
        <dbReference type="Proteomes" id="UP000787472"/>
    </source>
</evidence>
<evidence type="ECO:0000259" key="14">
    <source>
        <dbReference type="Pfam" id="PF07715"/>
    </source>
</evidence>